<dbReference type="InterPro" id="IPR017469">
    <property type="entry name" value="PEP-CTERM_FemAB-rel"/>
</dbReference>
<dbReference type="InterPro" id="IPR050644">
    <property type="entry name" value="PG_Glycine_Bridge_Synth"/>
</dbReference>
<dbReference type="PANTHER" id="PTHR36174:SF1">
    <property type="entry name" value="LIPID II:GLYCINE GLYCYLTRANSFERASE"/>
    <property type="match status" value="1"/>
</dbReference>
<gene>
    <name evidence="2" type="ORF">D6858_11730</name>
</gene>
<sequence>MNAPFPIAPEAIGLVDLSDSDSVSRIDRFVIENGGSPFHRPLWLQAVERGTGQRAMGLVTECRGNIVGWLPLTEVHSPLFPRALVSSGFGVSGGPLAKRTDVAHRLCEAAAELAVRRSCASVELRGGAIPSGWHIRTDSHANFRAPLAHDDDAQLLAIPRKQRAEIRKGLQQDLTVSFGRDEWHRVSHYAVYAESVRNLGTPVFPRSLFDAVLDAFGDDADILVVSQDDVPQSAVLTLYHNGVAMPYWGGGVWDARRTRSNEVMYYRLMCNARQRGCSQFDFGRSKVGSGAFAYKKNWGFEPEPLAYGAWTASGATARDVDPTSTAYSSKIALWKKLPLAVSNRLGPIIARGLA</sequence>
<proteinExistence type="predicted"/>
<reference evidence="2 3" key="1">
    <citation type="submission" date="2018-09" db="EMBL/GenBank/DDBJ databases">
        <title>Altererythrobacter sp.Ery1 and Ery12, the genome sequencing of novel strains in genus Alterythrobacter.</title>
        <authorList>
            <person name="Cheng H."/>
            <person name="Wu Y.-H."/>
            <person name="Fang C."/>
            <person name="Xu X.-W."/>
        </authorList>
    </citation>
    <scope>NUCLEOTIDE SEQUENCE [LARGE SCALE GENOMIC DNA]</scope>
    <source>
        <strain evidence="2 3">Ery12</strain>
    </source>
</reference>
<dbReference type="PANTHER" id="PTHR36174">
    <property type="entry name" value="LIPID II:GLYCINE GLYCYLTRANSFERASE"/>
    <property type="match status" value="1"/>
</dbReference>
<evidence type="ECO:0000313" key="3">
    <source>
        <dbReference type="Proteomes" id="UP000284322"/>
    </source>
</evidence>
<dbReference type="Pfam" id="PF13480">
    <property type="entry name" value="Acetyltransf_6"/>
    <property type="match status" value="1"/>
</dbReference>
<dbReference type="OrthoDB" id="9773932at2"/>
<feature type="domain" description="BioF2-like acetyltransferase" evidence="1">
    <location>
        <begin position="163"/>
        <end position="296"/>
    </location>
</feature>
<evidence type="ECO:0000313" key="2">
    <source>
        <dbReference type="EMBL" id="RJX67002.1"/>
    </source>
</evidence>
<dbReference type="EMBL" id="RAHJ01000019">
    <property type="protein sequence ID" value="RJX67002.1"/>
    <property type="molecule type" value="Genomic_DNA"/>
</dbReference>
<dbReference type="Gene3D" id="3.40.630.30">
    <property type="match status" value="1"/>
</dbReference>
<dbReference type="AlphaFoldDB" id="A0A419R0H6"/>
<evidence type="ECO:0000259" key="1">
    <source>
        <dbReference type="Pfam" id="PF13480"/>
    </source>
</evidence>
<dbReference type="Proteomes" id="UP000284322">
    <property type="component" value="Unassembled WGS sequence"/>
</dbReference>
<dbReference type="InterPro" id="IPR016181">
    <property type="entry name" value="Acyl_CoA_acyltransferase"/>
</dbReference>
<name>A0A419R0H6_9SPHN</name>
<organism evidence="2 3">
    <name type="scientific">Tsuneonella suprasediminis</name>
    <dbReference type="NCBI Taxonomy" id="2306996"/>
    <lineage>
        <taxon>Bacteria</taxon>
        <taxon>Pseudomonadati</taxon>
        <taxon>Pseudomonadota</taxon>
        <taxon>Alphaproteobacteria</taxon>
        <taxon>Sphingomonadales</taxon>
        <taxon>Erythrobacteraceae</taxon>
        <taxon>Tsuneonella</taxon>
    </lineage>
</organism>
<comment type="caution">
    <text evidence="2">The sequence shown here is derived from an EMBL/GenBank/DDBJ whole genome shotgun (WGS) entry which is preliminary data.</text>
</comment>
<dbReference type="RefSeq" id="WP_120110520.1">
    <property type="nucleotide sequence ID" value="NZ_RAHJ01000019.1"/>
</dbReference>
<keyword evidence="3" id="KW-1185">Reference proteome</keyword>
<dbReference type="SUPFAM" id="SSF55729">
    <property type="entry name" value="Acyl-CoA N-acyltransferases (Nat)"/>
    <property type="match status" value="1"/>
</dbReference>
<dbReference type="InterPro" id="IPR038740">
    <property type="entry name" value="BioF2-like_GNAT_dom"/>
</dbReference>
<dbReference type="NCBIfam" id="TIGR03019">
    <property type="entry name" value="pepcterm_femAB"/>
    <property type="match status" value="1"/>
</dbReference>
<protein>
    <submittedName>
        <fullName evidence="2">FemAB family PEP-CTERM system-associated protein</fullName>
    </submittedName>
</protein>
<accession>A0A419R0H6</accession>